<dbReference type="Proteomes" id="UP001367676">
    <property type="component" value="Unassembled WGS sequence"/>
</dbReference>
<gene>
    <name evidence="1" type="ORF">V9T40_006009</name>
</gene>
<proteinExistence type="predicted"/>
<organism evidence="1 2">
    <name type="scientific">Parthenolecanium corni</name>
    <dbReference type="NCBI Taxonomy" id="536013"/>
    <lineage>
        <taxon>Eukaryota</taxon>
        <taxon>Metazoa</taxon>
        <taxon>Ecdysozoa</taxon>
        <taxon>Arthropoda</taxon>
        <taxon>Hexapoda</taxon>
        <taxon>Insecta</taxon>
        <taxon>Pterygota</taxon>
        <taxon>Neoptera</taxon>
        <taxon>Paraneoptera</taxon>
        <taxon>Hemiptera</taxon>
        <taxon>Sternorrhyncha</taxon>
        <taxon>Coccoidea</taxon>
        <taxon>Coccidae</taxon>
        <taxon>Parthenolecanium</taxon>
    </lineage>
</organism>
<keyword evidence="2" id="KW-1185">Reference proteome</keyword>
<comment type="caution">
    <text evidence="1">The sequence shown here is derived from an EMBL/GenBank/DDBJ whole genome shotgun (WGS) entry which is preliminary data.</text>
</comment>
<accession>A0AAN9U461</accession>
<protein>
    <submittedName>
        <fullName evidence="1">Uncharacterized protein</fullName>
    </submittedName>
</protein>
<dbReference type="EMBL" id="JBBCAQ010000003">
    <property type="protein sequence ID" value="KAK7604823.1"/>
    <property type="molecule type" value="Genomic_DNA"/>
</dbReference>
<evidence type="ECO:0000313" key="2">
    <source>
        <dbReference type="Proteomes" id="UP001367676"/>
    </source>
</evidence>
<dbReference type="AlphaFoldDB" id="A0AAN9U461"/>
<reference evidence="1 2" key="1">
    <citation type="submission" date="2024-03" db="EMBL/GenBank/DDBJ databases">
        <title>Adaptation during the transition from Ophiocordyceps entomopathogen to insect associate is accompanied by gene loss and intensified selection.</title>
        <authorList>
            <person name="Ward C.M."/>
            <person name="Onetto C.A."/>
            <person name="Borneman A.R."/>
        </authorList>
    </citation>
    <scope>NUCLEOTIDE SEQUENCE [LARGE SCALE GENOMIC DNA]</scope>
    <source>
        <strain evidence="1">AWRI1</strain>
        <tissue evidence="1">Single Adult Female</tissue>
    </source>
</reference>
<evidence type="ECO:0000313" key="1">
    <source>
        <dbReference type="EMBL" id="KAK7604823.1"/>
    </source>
</evidence>
<sequence>MEGARRIYQLLRSCPKWSPAEVQEWLGHELDPLDWGWEERCSCLVPIPSLNPPALASILDVISCTCKDCGPKCVYHSSGLKCLLMCTQCGTMDCSNRRGVESQNDYDLLSDIEDEDEDV</sequence>
<name>A0AAN9U461_9HEMI</name>